<reference evidence="1 2" key="1">
    <citation type="journal article" date="2023" name="ACS Omega">
        <title>Identification of the Neoaspergillic Acid Biosynthesis Gene Cluster by Establishing an In Vitro CRISPR-Ribonucleoprotein Genetic System in Aspergillus melleus.</title>
        <authorList>
            <person name="Yuan B."/>
            <person name="Grau M.F."/>
            <person name="Murata R.M."/>
            <person name="Torok T."/>
            <person name="Venkateswaran K."/>
            <person name="Stajich J.E."/>
            <person name="Wang C.C.C."/>
        </authorList>
    </citation>
    <scope>NUCLEOTIDE SEQUENCE [LARGE SCALE GENOMIC DNA]</scope>
    <source>
        <strain evidence="1 2">IMV 1140</strain>
    </source>
</reference>
<accession>A0ACC3AVD1</accession>
<proteinExistence type="predicted"/>
<keyword evidence="2" id="KW-1185">Reference proteome</keyword>
<protein>
    <submittedName>
        <fullName evidence="1">Uncharacterized protein</fullName>
    </submittedName>
</protein>
<sequence>MNTISSRGLALTAKMPVFFDVLKNLWDPESNPNGIVNLGLAENGLMQSEMKEFINSQPRADSHALTYGDGFSGSIKLKEALCHFLNRHFQPYKSLIPAHIVVTSGASNAVENCAWALCDPGDHVLVGRPYWTTFRTMLGNRASVNIVEVEFGPVDPFSLEAVNRCEEVLEQSTQAGKKVKAILLCSPNNPLGRCYSEDVLKAYMKLCHKLGLHLICDELYGLSVWETPDNKELVPFKSILSINAGEFMDPEMVHAVWGMSKDFGATGLRIGVLISQSNRRFLDACESISLFSFPSSLADKTVASLLMDDEYTDKFISLNRARLSESYQHVAKFLQAHGIPYRTSNAALFIWMNLGAIVKDKGTDEDILESFRAEKVYITSGATYACEKPGWFRLVVAHPIHVLDEGLRRMLRAVT</sequence>
<evidence type="ECO:0000313" key="1">
    <source>
        <dbReference type="EMBL" id="KAK1141771.1"/>
    </source>
</evidence>
<name>A0ACC3AVD1_9EURO</name>
<organism evidence="1 2">
    <name type="scientific">Aspergillus melleus</name>
    <dbReference type="NCBI Taxonomy" id="138277"/>
    <lineage>
        <taxon>Eukaryota</taxon>
        <taxon>Fungi</taxon>
        <taxon>Dikarya</taxon>
        <taxon>Ascomycota</taxon>
        <taxon>Pezizomycotina</taxon>
        <taxon>Eurotiomycetes</taxon>
        <taxon>Eurotiomycetidae</taxon>
        <taxon>Eurotiales</taxon>
        <taxon>Aspergillaceae</taxon>
        <taxon>Aspergillus</taxon>
        <taxon>Aspergillus subgen. Circumdati</taxon>
    </lineage>
</organism>
<dbReference type="EMBL" id="JAOPJF010000059">
    <property type="protein sequence ID" value="KAK1141771.1"/>
    <property type="molecule type" value="Genomic_DNA"/>
</dbReference>
<comment type="caution">
    <text evidence="1">The sequence shown here is derived from an EMBL/GenBank/DDBJ whole genome shotgun (WGS) entry which is preliminary data.</text>
</comment>
<gene>
    <name evidence="1" type="ORF">N8T08_008436</name>
</gene>
<dbReference type="Proteomes" id="UP001177260">
    <property type="component" value="Unassembled WGS sequence"/>
</dbReference>
<evidence type="ECO:0000313" key="2">
    <source>
        <dbReference type="Proteomes" id="UP001177260"/>
    </source>
</evidence>